<dbReference type="AlphaFoldDB" id="A0A0C2H6T8"/>
<keyword evidence="1" id="KW-0732">Signal</keyword>
<dbReference type="EMBL" id="KN726135">
    <property type="protein sequence ID" value="KIH69595.1"/>
    <property type="molecule type" value="Genomic_DNA"/>
</dbReference>
<proteinExistence type="predicted"/>
<organism evidence="2 3">
    <name type="scientific">Ancylostoma duodenale</name>
    <dbReference type="NCBI Taxonomy" id="51022"/>
    <lineage>
        <taxon>Eukaryota</taxon>
        <taxon>Metazoa</taxon>
        <taxon>Ecdysozoa</taxon>
        <taxon>Nematoda</taxon>
        <taxon>Chromadorea</taxon>
        <taxon>Rhabditida</taxon>
        <taxon>Rhabditina</taxon>
        <taxon>Rhabditomorpha</taxon>
        <taxon>Strongyloidea</taxon>
        <taxon>Ancylostomatidae</taxon>
        <taxon>Ancylostomatinae</taxon>
        <taxon>Ancylostoma</taxon>
    </lineage>
</organism>
<name>A0A0C2H6T8_9BILA</name>
<dbReference type="Proteomes" id="UP000054047">
    <property type="component" value="Unassembled WGS sequence"/>
</dbReference>
<evidence type="ECO:0000313" key="2">
    <source>
        <dbReference type="EMBL" id="KIH69595.1"/>
    </source>
</evidence>
<evidence type="ECO:0000256" key="1">
    <source>
        <dbReference type="SAM" id="SignalP"/>
    </source>
</evidence>
<accession>A0A0C2H6T8</accession>
<gene>
    <name evidence="2" type="ORF">ANCDUO_00059</name>
</gene>
<protein>
    <submittedName>
        <fullName evidence="2">Uncharacterized protein</fullName>
    </submittedName>
</protein>
<feature type="chain" id="PRO_5002149568" evidence="1">
    <location>
        <begin position="18"/>
        <end position="106"/>
    </location>
</feature>
<dbReference type="OrthoDB" id="10530404at2759"/>
<evidence type="ECO:0000313" key="3">
    <source>
        <dbReference type="Proteomes" id="UP000054047"/>
    </source>
</evidence>
<feature type="signal peptide" evidence="1">
    <location>
        <begin position="1"/>
        <end position="17"/>
    </location>
</feature>
<sequence length="106" mass="11899">MPHLSAGALFLLKQLDATNCLGITSFAQTHNCAQGLHENLFYPIHHQILKKEVLPGIAAGWVRPRQPVPSSQEFHEEMDRATGVWIMQVDPKEQLLLEKDFVIAVS</sequence>
<reference evidence="2 3" key="1">
    <citation type="submission" date="2013-12" db="EMBL/GenBank/DDBJ databases">
        <title>Draft genome of the parsitic nematode Ancylostoma duodenale.</title>
        <authorList>
            <person name="Mitreva M."/>
        </authorList>
    </citation>
    <scope>NUCLEOTIDE SEQUENCE [LARGE SCALE GENOMIC DNA]</scope>
    <source>
        <strain evidence="2 3">Zhejiang</strain>
    </source>
</reference>
<keyword evidence="3" id="KW-1185">Reference proteome</keyword>